<accession>A0AAE0M4A8</accession>
<dbReference type="CDD" id="cd06548">
    <property type="entry name" value="GH18_chitinase"/>
    <property type="match status" value="1"/>
</dbReference>
<dbReference type="Pfam" id="PF00704">
    <property type="entry name" value="Glyco_hydro_18"/>
    <property type="match status" value="1"/>
</dbReference>
<evidence type="ECO:0000256" key="11">
    <source>
        <dbReference type="ARBA" id="ARBA00023326"/>
    </source>
</evidence>
<dbReference type="EC" id="3.2.1.14" evidence="4"/>
<evidence type="ECO:0000256" key="7">
    <source>
        <dbReference type="ARBA" id="ARBA00023024"/>
    </source>
</evidence>
<comment type="subcellular location">
    <subcellularLocation>
        <location evidence="2">Secreted</location>
    </subcellularLocation>
</comment>
<evidence type="ECO:0000256" key="10">
    <source>
        <dbReference type="ARBA" id="ARBA00023295"/>
    </source>
</evidence>
<reference evidence="15" key="1">
    <citation type="journal article" date="2023" name="Mol. Phylogenet. Evol.">
        <title>Genome-scale phylogeny and comparative genomics of the fungal order Sordariales.</title>
        <authorList>
            <person name="Hensen N."/>
            <person name="Bonometti L."/>
            <person name="Westerberg I."/>
            <person name="Brannstrom I.O."/>
            <person name="Guillou S."/>
            <person name="Cros-Aarteil S."/>
            <person name="Calhoun S."/>
            <person name="Haridas S."/>
            <person name="Kuo A."/>
            <person name="Mondo S."/>
            <person name="Pangilinan J."/>
            <person name="Riley R."/>
            <person name="LaButti K."/>
            <person name="Andreopoulos B."/>
            <person name="Lipzen A."/>
            <person name="Chen C."/>
            <person name="Yan M."/>
            <person name="Daum C."/>
            <person name="Ng V."/>
            <person name="Clum A."/>
            <person name="Steindorff A."/>
            <person name="Ohm R.A."/>
            <person name="Martin F."/>
            <person name="Silar P."/>
            <person name="Natvig D.O."/>
            <person name="Lalanne C."/>
            <person name="Gautier V."/>
            <person name="Ament-Velasquez S.L."/>
            <person name="Kruys A."/>
            <person name="Hutchinson M.I."/>
            <person name="Powell A.J."/>
            <person name="Barry K."/>
            <person name="Miller A.N."/>
            <person name="Grigoriev I.V."/>
            <person name="Debuchy R."/>
            <person name="Gladieux P."/>
            <person name="Hiltunen Thoren M."/>
            <person name="Johannesson H."/>
        </authorList>
    </citation>
    <scope>NUCLEOTIDE SEQUENCE</scope>
    <source>
        <strain evidence="15">CBS 118394</strain>
    </source>
</reference>
<dbReference type="FunFam" id="3.10.50.10:FF:000005">
    <property type="entry name" value="Endochitinase B1"/>
    <property type="match status" value="1"/>
</dbReference>
<dbReference type="InterPro" id="IPR001223">
    <property type="entry name" value="Glyco_hydro18_cat"/>
</dbReference>
<dbReference type="SUPFAM" id="SSF51445">
    <property type="entry name" value="(Trans)glycosidases"/>
    <property type="match status" value="1"/>
</dbReference>
<dbReference type="Gene3D" id="3.20.20.80">
    <property type="entry name" value="Glycosidases"/>
    <property type="match status" value="1"/>
</dbReference>
<dbReference type="GO" id="GO:0008061">
    <property type="term" value="F:chitin binding"/>
    <property type="evidence" value="ECO:0007669"/>
    <property type="project" value="InterPro"/>
</dbReference>
<comment type="catalytic activity">
    <reaction evidence="1">
        <text>Random endo-hydrolysis of N-acetyl-beta-D-glucosaminide (1-&gt;4)-beta-linkages in chitin and chitodextrins.</text>
        <dbReference type="EC" id="3.2.1.14"/>
    </reaction>
</comment>
<evidence type="ECO:0000256" key="4">
    <source>
        <dbReference type="ARBA" id="ARBA00012729"/>
    </source>
</evidence>
<comment type="caution">
    <text evidence="15">The sequence shown here is derived from an EMBL/GenBank/DDBJ whole genome shotgun (WGS) entry which is preliminary data.</text>
</comment>
<evidence type="ECO:0000256" key="2">
    <source>
        <dbReference type="ARBA" id="ARBA00004613"/>
    </source>
</evidence>
<keyword evidence="8" id="KW-0325">Glycoprotein</keyword>
<keyword evidence="16" id="KW-1185">Reference proteome</keyword>
<keyword evidence="13" id="KW-0732">Signal</keyword>
<evidence type="ECO:0000256" key="8">
    <source>
        <dbReference type="ARBA" id="ARBA00023180"/>
    </source>
</evidence>
<dbReference type="InterPro" id="IPR011583">
    <property type="entry name" value="Chitinase_II/V-like_cat"/>
</dbReference>
<dbReference type="InterPro" id="IPR001579">
    <property type="entry name" value="Glyco_hydro_18_chit_AS"/>
</dbReference>
<evidence type="ECO:0000256" key="9">
    <source>
        <dbReference type="ARBA" id="ARBA00023277"/>
    </source>
</evidence>
<keyword evidence="5" id="KW-0964">Secreted</keyword>
<evidence type="ECO:0000313" key="15">
    <source>
        <dbReference type="EMBL" id="KAK3318198.1"/>
    </source>
</evidence>
<evidence type="ECO:0000256" key="5">
    <source>
        <dbReference type="ARBA" id="ARBA00022525"/>
    </source>
</evidence>
<reference evidence="15" key="2">
    <citation type="submission" date="2023-06" db="EMBL/GenBank/DDBJ databases">
        <authorList>
            <consortium name="Lawrence Berkeley National Laboratory"/>
            <person name="Haridas S."/>
            <person name="Hensen N."/>
            <person name="Bonometti L."/>
            <person name="Westerberg I."/>
            <person name="Brannstrom I.O."/>
            <person name="Guillou S."/>
            <person name="Cros-Aarteil S."/>
            <person name="Calhoun S."/>
            <person name="Kuo A."/>
            <person name="Mondo S."/>
            <person name="Pangilinan J."/>
            <person name="Riley R."/>
            <person name="Labutti K."/>
            <person name="Andreopoulos B."/>
            <person name="Lipzen A."/>
            <person name="Chen C."/>
            <person name="Yanf M."/>
            <person name="Daum C."/>
            <person name="Ng V."/>
            <person name="Clum A."/>
            <person name="Steindorff A."/>
            <person name="Ohm R."/>
            <person name="Martin F."/>
            <person name="Silar P."/>
            <person name="Natvig D."/>
            <person name="Lalanne C."/>
            <person name="Gautier V."/>
            <person name="Ament-Velasquez S.L."/>
            <person name="Kruys A."/>
            <person name="Hutchinson M.I."/>
            <person name="Powell A.J."/>
            <person name="Barry K."/>
            <person name="Miller A.N."/>
            <person name="Grigoriev I.V."/>
            <person name="Debuchy R."/>
            <person name="Gladieux P."/>
            <person name="Thoren M.H."/>
            <person name="Johannesson H."/>
        </authorList>
    </citation>
    <scope>NUCLEOTIDE SEQUENCE</scope>
    <source>
        <strain evidence="15">CBS 118394</strain>
    </source>
</reference>
<dbReference type="PANTHER" id="PTHR11177">
    <property type="entry name" value="CHITINASE"/>
    <property type="match status" value="1"/>
</dbReference>
<dbReference type="EMBL" id="JAUEDM010000004">
    <property type="protein sequence ID" value="KAK3318198.1"/>
    <property type="molecule type" value="Genomic_DNA"/>
</dbReference>
<keyword evidence="11" id="KW-0624">Polysaccharide degradation</keyword>
<dbReference type="Proteomes" id="UP001283341">
    <property type="component" value="Unassembled WGS sequence"/>
</dbReference>
<keyword evidence="10 12" id="KW-0326">Glycosidase</keyword>
<dbReference type="PROSITE" id="PS01095">
    <property type="entry name" value="GH18_1"/>
    <property type="match status" value="1"/>
</dbReference>
<dbReference type="GO" id="GO:0006032">
    <property type="term" value="P:chitin catabolic process"/>
    <property type="evidence" value="ECO:0007669"/>
    <property type="project" value="UniProtKB-KW"/>
</dbReference>
<name>A0AAE0M4A8_9PEZI</name>
<dbReference type="SMART" id="SM00636">
    <property type="entry name" value="Glyco_18"/>
    <property type="match status" value="1"/>
</dbReference>
<feature type="signal peptide" evidence="13">
    <location>
        <begin position="1"/>
        <end position="23"/>
    </location>
</feature>
<feature type="chain" id="PRO_5042190554" description="chitinase" evidence="13">
    <location>
        <begin position="24"/>
        <end position="424"/>
    </location>
</feature>
<dbReference type="InterPro" id="IPR017853">
    <property type="entry name" value="GH"/>
</dbReference>
<sequence length="424" mass="46240">MAFLSLKKVALAALAFGSLLSEAAPVNNTLDVVKRASGYTNMVYFVNWGIYDRKYFAANLPVSKITHVLYSFANVRETGEVYASDVWADKDMHYPTDSWNDSGNNVYGLVKQLYLLKKANRHLKVLLSIGGWTYSRNFPAAASTAASRSLFASSAVSFLKDWGLDGLDIDWEYPADATQAANFVLLLKEVRRQLDAYAAQYASGNHFLLTIASPAGPSNYNTMQLREMAQVLDHFNLMAYDYAGSWDSTAGHQANLYPNVQNPAATPFSTERAVNDYMAAGVPASKITLGMPIYGRAFEQTNGLGQPYSGIGGGSWENGIWDYKALPKAGAQVRYDDVSGATYSYDPASKELISFDTVEMIQRKVAYLKQRGLGGSMFWEASADKTDAGSLIGASSASLGGLDMSQNWLSYPASQYANMAKGMA</sequence>
<evidence type="ECO:0000259" key="14">
    <source>
        <dbReference type="PROSITE" id="PS51910"/>
    </source>
</evidence>
<keyword evidence="7" id="KW-0146">Chitin degradation</keyword>
<evidence type="ECO:0000313" key="16">
    <source>
        <dbReference type="Proteomes" id="UP001283341"/>
    </source>
</evidence>
<organism evidence="15 16">
    <name type="scientific">Apodospora peruviana</name>
    <dbReference type="NCBI Taxonomy" id="516989"/>
    <lineage>
        <taxon>Eukaryota</taxon>
        <taxon>Fungi</taxon>
        <taxon>Dikarya</taxon>
        <taxon>Ascomycota</taxon>
        <taxon>Pezizomycotina</taxon>
        <taxon>Sordariomycetes</taxon>
        <taxon>Sordariomycetidae</taxon>
        <taxon>Sordariales</taxon>
        <taxon>Lasiosphaeriaceae</taxon>
        <taxon>Apodospora</taxon>
    </lineage>
</organism>
<dbReference type="InterPro" id="IPR050314">
    <property type="entry name" value="Glycosyl_Hydrlase_18"/>
</dbReference>
<dbReference type="AlphaFoldDB" id="A0AAE0M4A8"/>
<comment type="similarity">
    <text evidence="3">Belongs to the glycosyl hydrolase 18 family. Chitinase class V subfamily.</text>
</comment>
<proteinExistence type="inferred from homology"/>
<dbReference type="PROSITE" id="PS51910">
    <property type="entry name" value="GH18_2"/>
    <property type="match status" value="1"/>
</dbReference>
<dbReference type="InterPro" id="IPR029070">
    <property type="entry name" value="Chitinase_insertion_sf"/>
</dbReference>
<evidence type="ECO:0000256" key="13">
    <source>
        <dbReference type="SAM" id="SignalP"/>
    </source>
</evidence>
<dbReference type="SUPFAM" id="SSF54556">
    <property type="entry name" value="Chitinase insertion domain"/>
    <property type="match status" value="1"/>
</dbReference>
<dbReference type="GO" id="GO:0000272">
    <property type="term" value="P:polysaccharide catabolic process"/>
    <property type="evidence" value="ECO:0007669"/>
    <property type="project" value="UniProtKB-KW"/>
</dbReference>
<evidence type="ECO:0000256" key="12">
    <source>
        <dbReference type="RuleBase" id="RU000489"/>
    </source>
</evidence>
<evidence type="ECO:0000256" key="1">
    <source>
        <dbReference type="ARBA" id="ARBA00000822"/>
    </source>
</evidence>
<evidence type="ECO:0000256" key="3">
    <source>
        <dbReference type="ARBA" id="ARBA00008682"/>
    </source>
</evidence>
<keyword evidence="6 12" id="KW-0378">Hydrolase</keyword>
<dbReference type="FunFam" id="3.20.20.80:FF:000095">
    <property type="entry name" value="Endochitinase B1"/>
    <property type="match status" value="1"/>
</dbReference>
<keyword evidence="9" id="KW-0119">Carbohydrate metabolism</keyword>
<dbReference type="Gene3D" id="3.10.50.10">
    <property type="match status" value="1"/>
</dbReference>
<protein>
    <recommendedName>
        <fullName evidence="4">chitinase</fullName>
        <ecNumber evidence="4">3.2.1.14</ecNumber>
    </recommendedName>
</protein>
<evidence type="ECO:0000256" key="6">
    <source>
        <dbReference type="ARBA" id="ARBA00022801"/>
    </source>
</evidence>
<dbReference type="GO" id="GO:0005576">
    <property type="term" value="C:extracellular region"/>
    <property type="evidence" value="ECO:0007669"/>
    <property type="project" value="UniProtKB-SubCell"/>
</dbReference>
<feature type="domain" description="GH18" evidence="14">
    <location>
        <begin position="39"/>
        <end position="402"/>
    </location>
</feature>
<dbReference type="GO" id="GO:0008843">
    <property type="term" value="F:endochitinase activity"/>
    <property type="evidence" value="ECO:0007669"/>
    <property type="project" value="UniProtKB-EC"/>
</dbReference>
<dbReference type="PANTHER" id="PTHR11177:SF384">
    <property type="entry name" value="CHITINASE"/>
    <property type="match status" value="1"/>
</dbReference>
<gene>
    <name evidence="15" type="ORF">B0H66DRAFT_575165</name>
</gene>